<evidence type="ECO:0000313" key="3">
    <source>
        <dbReference type="EMBL" id="MTW22127.1"/>
    </source>
</evidence>
<organism evidence="3 4">
    <name type="scientific">Allochromatium palmeri</name>
    <dbReference type="NCBI Taxonomy" id="231048"/>
    <lineage>
        <taxon>Bacteria</taxon>
        <taxon>Pseudomonadati</taxon>
        <taxon>Pseudomonadota</taxon>
        <taxon>Gammaproteobacteria</taxon>
        <taxon>Chromatiales</taxon>
        <taxon>Chromatiaceae</taxon>
        <taxon>Allochromatium</taxon>
    </lineage>
</organism>
<reference evidence="3 4" key="1">
    <citation type="submission" date="2019-11" db="EMBL/GenBank/DDBJ databases">
        <title>Whole-genome sequence of the anaerobic purple sulfur bacterium Allochromatium palmeri DSM 15591.</title>
        <authorList>
            <person name="Kyndt J.A."/>
            <person name="Meyer T.E."/>
        </authorList>
    </citation>
    <scope>NUCLEOTIDE SEQUENCE [LARGE SCALE GENOMIC DNA]</scope>
    <source>
        <strain evidence="3 4">DSM 15591</strain>
    </source>
</reference>
<evidence type="ECO:0000313" key="4">
    <source>
        <dbReference type="Proteomes" id="UP000434044"/>
    </source>
</evidence>
<keyword evidence="1" id="KW-0560">Oxidoreductase</keyword>
<dbReference type="SUPFAM" id="SSF51735">
    <property type="entry name" value="NAD(P)-binding Rossmann-fold domains"/>
    <property type="match status" value="1"/>
</dbReference>
<dbReference type="EMBL" id="WNKT01000032">
    <property type="protein sequence ID" value="MTW22127.1"/>
    <property type="molecule type" value="Genomic_DNA"/>
</dbReference>
<accession>A0A6N8EHZ0</accession>
<dbReference type="Proteomes" id="UP000434044">
    <property type="component" value="Unassembled WGS sequence"/>
</dbReference>
<dbReference type="InterPro" id="IPR013154">
    <property type="entry name" value="ADH-like_N"/>
</dbReference>
<feature type="domain" description="Alcohol dehydrogenase-like N-terminal" evidence="2">
    <location>
        <begin position="29"/>
        <end position="123"/>
    </location>
</feature>
<dbReference type="RefSeq" id="WP_155450732.1">
    <property type="nucleotide sequence ID" value="NZ_WNKT01000032.1"/>
</dbReference>
<dbReference type="InterPro" id="IPR011032">
    <property type="entry name" value="GroES-like_sf"/>
</dbReference>
<dbReference type="PANTHER" id="PTHR43189">
    <property type="entry name" value="ZINC-TYPE ALCOHOL DEHYDROGENASE-LIKE PROTEIN C1198.01-RELATED"/>
    <property type="match status" value="1"/>
</dbReference>
<sequence>MPNLETLAVVLEQPERLSLQRLPLTPPEPTDVIVDMEWSGISTGTERLLWSGTMPPFPGMGYPLVPGYESVGRVSYAGPDSGLAVGQRVFVPGARCYGEVRGLFGGAASRVVAPGARLLPVPESLGEQGVLLALAATAYHAIAAPAASTPAHAALRTESSATAAGAASATATASANAASAPHVELIVGHGVLGRLLARIAALGDGSRPVVWETNPVRHTGAEGYGYDVMQPDDDPRRDYRTICDMSGDAKILDSLVARLARGGEIVLGGFYHEPVSFTFPPAFMREARFRIAAEFQPSDLAAVRDLLDAGRLSLDGLITHCIPATEADSAYRTAFGDPSCLKMILDWRTLS</sequence>
<evidence type="ECO:0000256" key="1">
    <source>
        <dbReference type="ARBA" id="ARBA00023002"/>
    </source>
</evidence>
<dbReference type="Gene3D" id="3.90.180.10">
    <property type="entry name" value="Medium-chain alcohol dehydrogenases, catalytic domain"/>
    <property type="match status" value="2"/>
</dbReference>
<dbReference type="Pfam" id="PF08240">
    <property type="entry name" value="ADH_N"/>
    <property type="match status" value="1"/>
</dbReference>
<keyword evidence="4" id="KW-1185">Reference proteome</keyword>
<protein>
    <submittedName>
        <fullName evidence="3">Alcohol dehydrogenase catalytic domain-containing protein</fullName>
    </submittedName>
</protein>
<dbReference type="OrthoDB" id="9806940at2"/>
<evidence type="ECO:0000259" key="2">
    <source>
        <dbReference type="Pfam" id="PF08240"/>
    </source>
</evidence>
<dbReference type="InterPro" id="IPR036291">
    <property type="entry name" value="NAD(P)-bd_dom_sf"/>
</dbReference>
<dbReference type="GO" id="GO:0016491">
    <property type="term" value="F:oxidoreductase activity"/>
    <property type="evidence" value="ECO:0007669"/>
    <property type="project" value="UniProtKB-KW"/>
</dbReference>
<dbReference type="AlphaFoldDB" id="A0A6N8EHZ0"/>
<dbReference type="PANTHER" id="PTHR43189:SF1">
    <property type="entry name" value="ZINC-TYPE ALCOHOL DEHYDROGENASE-LIKE PROTEIN C1198.01"/>
    <property type="match status" value="1"/>
</dbReference>
<comment type="caution">
    <text evidence="3">The sequence shown here is derived from an EMBL/GenBank/DDBJ whole genome shotgun (WGS) entry which is preliminary data.</text>
</comment>
<dbReference type="Gene3D" id="3.40.50.720">
    <property type="entry name" value="NAD(P)-binding Rossmann-like Domain"/>
    <property type="match status" value="1"/>
</dbReference>
<gene>
    <name evidence="3" type="ORF">GJ668_13640</name>
</gene>
<proteinExistence type="predicted"/>
<name>A0A6N8EHZ0_9GAMM</name>
<dbReference type="SUPFAM" id="SSF50129">
    <property type="entry name" value="GroES-like"/>
    <property type="match status" value="1"/>
</dbReference>
<dbReference type="CDD" id="cd08255">
    <property type="entry name" value="2-desacetyl-2-hydroxyethyl_bacteriochlorophyllide_like"/>
    <property type="match status" value="1"/>
</dbReference>